<protein>
    <submittedName>
        <fullName evidence="1">Uncharacterized protein</fullName>
    </submittedName>
</protein>
<sequence length="85" mass="8722">MTAYGPKDAVWTKISVEFVRGHAGTRDVGGRISAASLGLGILRGLDGLALLLAPTLDVLILVALSSGGPAQRQATHCARRRTAAG</sequence>
<name>A0ABY2IW61_9MICO</name>
<evidence type="ECO:0000313" key="2">
    <source>
        <dbReference type="Proteomes" id="UP000298355"/>
    </source>
</evidence>
<proteinExistence type="predicted"/>
<evidence type="ECO:0000313" key="1">
    <source>
        <dbReference type="EMBL" id="TFC96125.1"/>
    </source>
</evidence>
<dbReference type="EMBL" id="SOGJ01000028">
    <property type="protein sequence ID" value="TFC96125.1"/>
    <property type="molecule type" value="Genomic_DNA"/>
</dbReference>
<keyword evidence="2" id="KW-1185">Reference proteome</keyword>
<gene>
    <name evidence="1" type="ORF">E3O65_13875</name>
</gene>
<dbReference type="RefSeq" id="WP_134364324.1">
    <property type="nucleotide sequence ID" value="NZ_SOGJ01000028.1"/>
</dbReference>
<reference evidence="1 2" key="1">
    <citation type="submission" date="2019-03" db="EMBL/GenBank/DDBJ databases">
        <title>Genomics of glacier-inhabiting Cryobacterium strains.</title>
        <authorList>
            <person name="Liu Q."/>
            <person name="Xin Y.-H."/>
        </authorList>
    </citation>
    <scope>NUCLEOTIDE SEQUENCE [LARGE SCALE GENOMIC DNA]</scope>
    <source>
        <strain evidence="1 2">TMT4-23</strain>
    </source>
</reference>
<accession>A0ABY2IW61</accession>
<dbReference type="Proteomes" id="UP000298355">
    <property type="component" value="Unassembled WGS sequence"/>
</dbReference>
<organism evidence="1 2">
    <name type="scientific">Cryobacterium breve</name>
    <dbReference type="NCBI Taxonomy" id="1259258"/>
    <lineage>
        <taxon>Bacteria</taxon>
        <taxon>Bacillati</taxon>
        <taxon>Actinomycetota</taxon>
        <taxon>Actinomycetes</taxon>
        <taxon>Micrococcales</taxon>
        <taxon>Microbacteriaceae</taxon>
        <taxon>Cryobacterium</taxon>
    </lineage>
</organism>
<comment type="caution">
    <text evidence="1">The sequence shown here is derived from an EMBL/GenBank/DDBJ whole genome shotgun (WGS) entry which is preliminary data.</text>
</comment>